<dbReference type="Proteomes" id="UP000296049">
    <property type="component" value="Unassembled WGS sequence"/>
</dbReference>
<dbReference type="EMBL" id="KB743032">
    <property type="protein sequence ID" value="EOB01852.1"/>
    <property type="molecule type" value="Genomic_DNA"/>
</dbReference>
<proteinExistence type="predicted"/>
<organism evidence="2 3">
    <name type="scientific">Anas platyrhynchos</name>
    <name type="common">Mallard</name>
    <name type="synonym">Anas boschas</name>
    <dbReference type="NCBI Taxonomy" id="8839"/>
    <lineage>
        <taxon>Eukaryota</taxon>
        <taxon>Metazoa</taxon>
        <taxon>Chordata</taxon>
        <taxon>Craniata</taxon>
        <taxon>Vertebrata</taxon>
        <taxon>Euteleostomi</taxon>
        <taxon>Archelosauria</taxon>
        <taxon>Archosauria</taxon>
        <taxon>Dinosauria</taxon>
        <taxon>Saurischia</taxon>
        <taxon>Theropoda</taxon>
        <taxon>Coelurosauria</taxon>
        <taxon>Aves</taxon>
        <taxon>Neognathae</taxon>
        <taxon>Galloanserae</taxon>
        <taxon>Anseriformes</taxon>
        <taxon>Anatidae</taxon>
        <taxon>Anatinae</taxon>
        <taxon>Anas</taxon>
    </lineage>
</organism>
<gene>
    <name evidence="2" type="ORF">Anapl_14024</name>
</gene>
<evidence type="ECO:0000313" key="3">
    <source>
        <dbReference type="Proteomes" id="UP000296049"/>
    </source>
</evidence>
<accession>R0JX65</accession>
<evidence type="ECO:0000313" key="2">
    <source>
        <dbReference type="EMBL" id="EOB01852.1"/>
    </source>
</evidence>
<sequence length="387" mass="42491">MVLPTTPHGEEGTNARHSNKKKQLWSGLLLLEPLFFDTVEGWLTDAISRCGTAAADASRALLTHCGSQARAVREGRCRHFTALTAKGLLRKLKISSQKGWRVPTLLVPGETVTAAGRKEETEQAARCLYGSIKTNTQVCARPHDQRKAGTGREEVCLTGSRDRCCDKQLVEHFTKDVYGQVIHLQDENPGKYNADDRHPAAPLNRFSRRRQGTHMCSTDATASRIRFKDAGFNLVEVLINFGPGSPTATVSLHKHVCDWSEQLLDASKKLKHVDPQVFCIGEINHGHILTQDMPLKMKRNSRVPELTPTGHPENVDQGLQEVTGSSRDNAFAGNQIRRLPPTVSSSPQAKISGSPLRDPFGVSSILPEHAYSCFPYHSCISGSSFGG</sequence>
<name>R0JX65_ANAPL</name>
<feature type="compositionally biased region" description="Polar residues" evidence="1">
    <location>
        <begin position="342"/>
        <end position="351"/>
    </location>
</feature>
<keyword evidence="3" id="KW-1185">Reference proteome</keyword>
<dbReference type="AlphaFoldDB" id="R0JX65"/>
<reference evidence="3" key="1">
    <citation type="journal article" date="2013" name="Nat. Genet.">
        <title>The duck genome and transcriptome provide insight into an avian influenza virus reservoir species.</title>
        <authorList>
            <person name="Huang Y."/>
            <person name="Li Y."/>
            <person name="Burt D.W."/>
            <person name="Chen H."/>
            <person name="Zhang Y."/>
            <person name="Qian W."/>
            <person name="Kim H."/>
            <person name="Gan S."/>
            <person name="Zhao Y."/>
            <person name="Li J."/>
            <person name="Yi K."/>
            <person name="Feng H."/>
            <person name="Zhu P."/>
            <person name="Li B."/>
            <person name="Liu Q."/>
            <person name="Fairley S."/>
            <person name="Magor K.E."/>
            <person name="Du Z."/>
            <person name="Hu X."/>
            <person name="Goodman L."/>
            <person name="Tafer H."/>
            <person name="Vignal A."/>
            <person name="Lee T."/>
            <person name="Kim K.W."/>
            <person name="Sheng Z."/>
            <person name="An Y."/>
            <person name="Searle S."/>
            <person name="Herrero J."/>
            <person name="Groenen M.A."/>
            <person name="Crooijmans R.P."/>
            <person name="Faraut T."/>
            <person name="Cai Q."/>
            <person name="Webster R.G."/>
            <person name="Aldridge J.R."/>
            <person name="Warren W.C."/>
            <person name="Bartschat S."/>
            <person name="Kehr S."/>
            <person name="Marz M."/>
            <person name="Stadler P.F."/>
            <person name="Smith J."/>
            <person name="Kraus R.H."/>
            <person name="Zhao Y."/>
            <person name="Ren L."/>
            <person name="Fei J."/>
            <person name="Morisson M."/>
            <person name="Kaiser P."/>
            <person name="Griffin D.K."/>
            <person name="Rao M."/>
            <person name="Pitel F."/>
            <person name="Wang J."/>
            <person name="Li N."/>
        </authorList>
    </citation>
    <scope>NUCLEOTIDE SEQUENCE [LARGE SCALE GENOMIC DNA]</scope>
</reference>
<protein>
    <submittedName>
        <fullName evidence="2">Uncharacterized protein</fullName>
    </submittedName>
</protein>
<evidence type="ECO:0000256" key="1">
    <source>
        <dbReference type="SAM" id="MobiDB-lite"/>
    </source>
</evidence>
<feature type="region of interest" description="Disordered" evidence="1">
    <location>
        <begin position="334"/>
        <end position="355"/>
    </location>
</feature>